<dbReference type="Proteomes" id="UP000671879">
    <property type="component" value="Chromosome"/>
</dbReference>
<feature type="region of interest" description="Disordered" evidence="1">
    <location>
        <begin position="246"/>
        <end position="272"/>
    </location>
</feature>
<organism evidence="3 4">
    <name type="scientific">Aminithiophilus ramosus</name>
    <dbReference type="NCBI Taxonomy" id="3029084"/>
    <lineage>
        <taxon>Bacteria</taxon>
        <taxon>Thermotogati</taxon>
        <taxon>Synergistota</taxon>
        <taxon>Synergistia</taxon>
        <taxon>Synergistales</taxon>
        <taxon>Aminithiophilaceae</taxon>
        <taxon>Aminithiophilus</taxon>
    </lineage>
</organism>
<feature type="compositionally biased region" description="Basic and acidic residues" evidence="1">
    <location>
        <begin position="590"/>
        <end position="600"/>
    </location>
</feature>
<evidence type="ECO:0000313" key="4">
    <source>
        <dbReference type="Proteomes" id="UP000671879"/>
    </source>
</evidence>
<dbReference type="EMBL" id="CP072943">
    <property type="protein sequence ID" value="QTX32236.1"/>
    <property type="molecule type" value="Genomic_DNA"/>
</dbReference>
<name>A0A9Q7A7P2_9BACT</name>
<protein>
    <recommendedName>
        <fullName evidence="2">IPT/TIG domain-containing protein</fullName>
    </recommendedName>
</protein>
<sequence length="1563" mass="163801">MPERKRRLWTAAGVLFLSLLLLGGCGGGGGGTSDDPGPGPEEPVAEELTGVINEGLLPASEGGAVVVLDGSKHVGTAYRWAVTSQPEGSAWKIADEAAATTDFCGDSAGAYRIVLDVTAADGPSREYPYIVTLSVNDDPEKMPVADVRALSLQGATVPEGGLPGVDTTLYLDGRASRGITYLWTVTGFSAPTVSTADEALPVLTAPTSPVTGFHSDEAGVYTVTLKVGNGMGQSAVASVDVTLIDDLDGDGRPDGDDPDRDGDGFVNDDDAFPDDRASHLKWAGRLSTEGNYYVLDEDGDGRGDIDDDEPFDANLTDYPVHDEAETDGNSNDGISVAEGRGAPLVVPHRLAGKIDSSGGRADMDYFALSFSEAGTYSAVLTRADGTDWDPTIALILADGASLTAAEVEGGVGQTASTFVVASDDLTAYLIVTDGTGGSDPSWTYSVETFRDSDSDGVSDEREDALDSNRYNADSDGDGVPDLAEIAPVLKDWRLADVDGDGLPAWWDHDSDGDGIPDSVEYLSAREGADRGMTKAEIDAWNDADGDGYPNFLDEDSDNAAVTVTLSGRGKGAKLVRGDAAEAGSLPLKPVDSDGDGRPDFMDGDNDNDGLLDENEVDGAASVTALEFSEEADLFTFLNETKGVENVAAGGDRIRLSGRGLPSEATSAWIVLVGPDAHNPINLRPDEASDGDLLFDWPEGIEAGTVTLFVVVGASRTNALSPLAVAGDSPVLTGVLSDSSGRAIFRGLNLNRNFTVCFNGAQTTYDNRWGSATEFTAWVSGDARSGPVYLSSDGVDSNALWLQITGIVTGRVTLPTGSALDVTELVVDWNSLEEARPDADGVFSIPVSMTAPTIVTAFYVRGQDDYVTFLQGLILPGEASVAVDGGGTALAMVWAALMPEELVAAGDLEALRDRLVALDEVRALAALLEAKLAADPSVLRGEDEAIATALNAAMEAAAAVVQSDFLAAGRARSIRLRAEGATITPAEVDDISVYEIAGKGNVGVENDSLLYLSAQVTTADGKVVRSHSSAVSDMIGPQGYGLLFIASTQDFDVPGYRNGVVQVMTGGVDKAYDPKTSARPFDVWKWLYIRSVVEKILFPPIASLIGLGYDPSFWPNLFLSYTPNIVDMALQGNVKGAVSSALATLKADALSAPPGPIMTAIAKKYGPGLAEAALKKFAAKVAAKFIPIVGQLNLALDIAGHVSNGVTASSAVADIVTTDSVIDFTVEFPVQIDEVRPAKLKPDGSNVNFAVVGKGFGPIVRGWWPLRSTLEPKVIFTDVKGNEWRGDPKWIAEDGKRLGIAVPGWWLERAKEYAEDGDGDTLDVTVHHPTDEAGAKYVKDDAVTIVTDVTLASIDPAKGPAGAKAVVYGAGFSAVAGDNEITVGGRKALITAGAETSLSIVVPAGLDPDVYDVRARSRFDGQWSDWTDDDVTYEVVEGEISVTVTDSGGAKDDAFALYVDGRYIGTMYATWGSYSQTWKLSLSPGPHTAMLVGIEAPDSIGTYSISFLGVTGLAGDATSGSDLVPGVRKHYSFTVPEPTESGSAPSMRAFPYVPPRYDAESPLR</sequence>
<dbReference type="Gene3D" id="2.60.40.10">
    <property type="entry name" value="Immunoglobulins"/>
    <property type="match status" value="3"/>
</dbReference>
<accession>A0A9Q7A7P2</accession>
<gene>
    <name evidence="3" type="ORF">KAR29_13165</name>
</gene>
<dbReference type="InterPro" id="IPR002909">
    <property type="entry name" value="IPT_dom"/>
</dbReference>
<dbReference type="PROSITE" id="PS51257">
    <property type="entry name" value="PROKAR_LIPOPROTEIN"/>
    <property type="match status" value="1"/>
</dbReference>
<dbReference type="GO" id="GO:0005509">
    <property type="term" value="F:calcium ion binding"/>
    <property type="evidence" value="ECO:0007669"/>
    <property type="project" value="InterPro"/>
</dbReference>
<proteinExistence type="predicted"/>
<dbReference type="InterPro" id="IPR013783">
    <property type="entry name" value="Ig-like_fold"/>
</dbReference>
<dbReference type="InterPro" id="IPR018247">
    <property type="entry name" value="EF_Hand_1_Ca_BS"/>
</dbReference>
<evidence type="ECO:0000313" key="3">
    <source>
        <dbReference type="EMBL" id="QTX32236.1"/>
    </source>
</evidence>
<feature type="compositionally biased region" description="Acidic residues" evidence="1">
    <location>
        <begin position="256"/>
        <end position="272"/>
    </location>
</feature>
<feature type="region of interest" description="Disordered" evidence="1">
    <location>
        <begin position="583"/>
        <end position="608"/>
    </location>
</feature>
<feature type="domain" description="IPT/TIG" evidence="2">
    <location>
        <begin position="1351"/>
        <end position="1405"/>
    </location>
</feature>
<dbReference type="InterPro" id="IPR028974">
    <property type="entry name" value="TSP_type-3_rpt"/>
</dbReference>
<dbReference type="Pfam" id="PF01833">
    <property type="entry name" value="TIG"/>
    <property type="match status" value="1"/>
</dbReference>
<dbReference type="RefSeq" id="WP_274373455.1">
    <property type="nucleotide sequence ID" value="NZ_CP072943.1"/>
</dbReference>
<evidence type="ECO:0000256" key="1">
    <source>
        <dbReference type="SAM" id="MobiDB-lite"/>
    </source>
</evidence>
<dbReference type="KEGG" id="aram:KAR29_13165"/>
<reference evidence="4" key="1">
    <citation type="submission" date="2021-04" db="EMBL/GenBank/DDBJ databases">
        <title>A novel Synergistetes isolate from a pyrite-forming mixed culture.</title>
        <authorList>
            <person name="Bunk B."/>
            <person name="Sproer C."/>
            <person name="Spring S."/>
            <person name="Pester M."/>
        </authorList>
    </citation>
    <scope>NUCLEOTIDE SEQUENCE [LARGE SCALE GENOMIC DNA]</scope>
    <source>
        <strain evidence="4">J.5.4.2-T.3.5.2</strain>
    </source>
</reference>
<evidence type="ECO:0000259" key="2">
    <source>
        <dbReference type="Pfam" id="PF01833"/>
    </source>
</evidence>
<keyword evidence="4" id="KW-1185">Reference proteome</keyword>
<dbReference type="PROSITE" id="PS00018">
    <property type="entry name" value="EF_HAND_1"/>
    <property type="match status" value="1"/>
</dbReference>
<dbReference type="SUPFAM" id="SSF103647">
    <property type="entry name" value="TSP type-3 repeat"/>
    <property type="match status" value="1"/>
</dbReference>
<dbReference type="Gene3D" id="4.10.1080.10">
    <property type="entry name" value="TSP type-3 repeat"/>
    <property type="match status" value="1"/>
</dbReference>